<dbReference type="Proteomes" id="UP000244925">
    <property type="component" value="Unassembled WGS sequence"/>
</dbReference>
<dbReference type="AlphaFoldDB" id="A0A2V1ISK9"/>
<reference evidence="3" key="1">
    <citation type="submission" date="2018-02" db="EMBL/GenBank/DDBJ databases">
        <authorList>
            <person name="Clavel T."/>
            <person name="Strowig T."/>
        </authorList>
    </citation>
    <scope>NUCLEOTIDE SEQUENCE [LARGE SCALE GENOMIC DNA]</scope>
    <source>
        <strain evidence="3">DSM 100764</strain>
    </source>
</reference>
<comment type="caution">
    <text evidence="2">The sequence shown here is derived from an EMBL/GenBank/DDBJ whole genome shotgun (WGS) entry which is preliminary data.</text>
</comment>
<dbReference type="Pfam" id="PF13150">
    <property type="entry name" value="TraL_transposon"/>
    <property type="match status" value="1"/>
</dbReference>
<keyword evidence="1" id="KW-1133">Transmembrane helix</keyword>
<evidence type="ECO:0000313" key="3">
    <source>
        <dbReference type="Proteomes" id="UP000244925"/>
    </source>
</evidence>
<protein>
    <submittedName>
        <fullName evidence="2">DUF3989 domain-containing protein</fullName>
    </submittedName>
</protein>
<evidence type="ECO:0000313" key="2">
    <source>
        <dbReference type="EMBL" id="PWB06002.1"/>
    </source>
</evidence>
<gene>
    <name evidence="2" type="ORF">C5O25_11770</name>
</gene>
<proteinExistence type="predicted"/>
<keyword evidence="1" id="KW-0812">Transmembrane</keyword>
<dbReference type="InterPro" id="IPR025050">
    <property type="entry name" value="TraL_transposon"/>
</dbReference>
<organism evidence="2 3">
    <name type="scientific">Paramuribaculum intestinale</name>
    <dbReference type="NCBI Taxonomy" id="2094151"/>
    <lineage>
        <taxon>Bacteria</taxon>
        <taxon>Pseudomonadati</taxon>
        <taxon>Bacteroidota</taxon>
        <taxon>Bacteroidia</taxon>
        <taxon>Bacteroidales</taxon>
        <taxon>Muribaculaceae</taxon>
        <taxon>Paramuribaculum</taxon>
    </lineage>
</organism>
<dbReference type="EMBL" id="PUBV01000040">
    <property type="protein sequence ID" value="PWB06002.1"/>
    <property type="molecule type" value="Genomic_DNA"/>
</dbReference>
<dbReference type="RefSeq" id="WP_107036911.1">
    <property type="nucleotide sequence ID" value="NZ_CAONOM010000002.1"/>
</dbReference>
<sequence>MNLLRKIVDWVWRTPKDKVAECLRNKCDAMPHKQRLTVVGLLFGILTLTAFLLFGHACYKMGAQEQRVKFEIEHMSIPDFETTVNKDKMRRMELIENQIDSLPDYDDTATKRPD</sequence>
<keyword evidence="1" id="KW-0472">Membrane</keyword>
<accession>A0A2V1ISK9</accession>
<keyword evidence="3" id="KW-1185">Reference proteome</keyword>
<feature type="transmembrane region" description="Helical" evidence="1">
    <location>
        <begin position="38"/>
        <end position="59"/>
    </location>
</feature>
<name>A0A2V1ISK9_9BACT</name>
<evidence type="ECO:0000256" key="1">
    <source>
        <dbReference type="SAM" id="Phobius"/>
    </source>
</evidence>